<keyword evidence="3" id="KW-1185">Reference proteome</keyword>
<sequence>MVDNFAIAVSHLLVAIAIWRLAWRADLDHEDPPAGDGSGTDFFRRAPRPTKKGDHDA</sequence>
<name>A0ABQ1JFA5_9SPHN</name>
<evidence type="ECO:0000256" key="1">
    <source>
        <dbReference type="SAM" id="MobiDB-lite"/>
    </source>
</evidence>
<gene>
    <name evidence="2" type="ORF">GCM10010833_22870</name>
</gene>
<protein>
    <submittedName>
        <fullName evidence="2">Uncharacterized protein</fullName>
    </submittedName>
</protein>
<comment type="caution">
    <text evidence="2">The sequence shown here is derived from an EMBL/GenBank/DDBJ whole genome shotgun (WGS) entry which is preliminary data.</text>
</comment>
<feature type="region of interest" description="Disordered" evidence="1">
    <location>
        <begin position="29"/>
        <end position="57"/>
    </location>
</feature>
<evidence type="ECO:0000313" key="2">
    <source>
        <dbReference type="EMBL" id="GGB67083.1"/>
    </source>
</evidence>
<proteinExistence type="predicted"/>
<accession>A0ABQ1JFA5</accession>
<dbReference type="Proteomes" id="UP000614261">
    <property type="component" value="Unassembled WGS sequence"/>
</dbReference>
<dbReference type="EMBL" id="BMGD01000003">
    <property type="protein sequence ID" value="GGB67083.1"/>
    <property type="molecule type" value="Genomic_DNA"/>
</dbReference>
<dbReference type="RefSeq" id="WP_188514634.1">
    <property type="nucleotide sequence ID" value="NZ_BMGD01000003.1"/>
</dbReference>
<organism evidence="2 3">
    <name type="scientific">Blastomonas aquatica</name>
    <dbReference type="NCBI Taxonomy" id="1510276"/>
    <lineage>
        <taxon>Bacteria</taxon>
        <taxon>Pseudomonadati</taxon>
        <taxon>Pseudomonadota</taxon>
        <taxon>Alphaproteobacteria</taxon>
        <taxon>Sphingomonadales</taxon>
        <taxon>Sphingomonadaceae</taxon>
        <taxon>Blastomonas</taxon>
    </lineage>
</organism>
<evidence type="ECO:0000313" key="3">
    <source>
        <dbReference type="Proteomes" id="UP000614261"/>
    </source>
</evidence>
<reference evidence="3" key="1">
    <citation type="journal article" date="2019" name="Int. J. Syst. Evol. Microbiol.">
        <title>The Global Catalogue of Microorganisms (GCM) 10K type strain sequencing project: providing services to taxonomists for standard genome sequencing and annotation.</title>
        <authorList>
            <consortium name="The Broad Institute Genomics Platform"/>
            <consortium name="The Broad Institute Genome Sequencing Center for Infectious Disease"/>
            <person name="Wu L."/>
            <person name="Ma J."/>
        </authorList>
    </citation>
    <scope>NUCLEOTIDE SEQUENCE [LARGE SCALE GENOMIC DNA]</scope>
    <source>
        <strain evidence="3">CGMCC 1.12851</strain>
    </source>
</reference>